<keyword evidence="1" id="KW-0472">Membrane</keyword>
<feature type="transmembrane region" description="Helical" evidence="1">
    <location>
        <begin position="272"/>
        <end position="300"/>
    </location>
</feature>
<dbReference type="InterPro" id="IPR011701">
    <property type="entry name" value="MFS"/>
</dbReference>
<protein>
    <submittedName>
        <fullName evidence="2">MFS transporter</fullName>
    </submittedName>
</protein>
<keyword evidence="3" id="KW-1185">Reference proteome</keyword>
<name>A0ABS9Y873_9ACTN</name>
<dbReference type="SUPFAM" id="SSF103473">
    <property type="entry name" value="MFS general substrate transporter"/>
    <property type="match status" value="1"/>
</dbReference>
<dbReference type="RefSeq" id="WP_242766681.1">
    <property type="nucleotide sequence ID" value="NZ_JALDAY010000006.1"/>
</dbReference>
<dbReference type="InterPro" id="IPR036259">
    <property type="entry name" value="MFS_trans_sf"/>
</dbReference>
<gene>
    <name evidence="2" type="ORF">MQP27_20190</name>
</gene>
<evidence type="ECO:0000313" key="3">
    <source>
        <dbReference type="Proteomes" id="UP001165269"/>
    </source>
</evidence>
<dbReference type="EMBL" id="JALDAY010000006">
    <property type="protein sequence ID" value="MCI3273425.1"/>
    <property type="molecule type" value="Genomic_DNA"/>
</dbReference>
<feature type="transmembrane region" description="Helical" evidence="1">
    <location>
        <begin position="209"/>
        <end position="228"/>
    </location>
</feature>
<keyword evidence="1" id="KW-0812">Transmembrane</keyword>
<feature type="transmembrane region" description="Helical" evidence="1">
    <location>
        <begin position="240"/>
        <end position="260"/>
    </location>
</feature>
<feature type="transmembrane region" description="Helical" evidence="1">
    <location>
        <begin position="359"/>
        <end position="377"/>
    </location>
</feature>
<sequence>MPLVIWSLLSRLAFAMTNLSLLLYVSAASGSYAFAGGMTAVSLIGTAAGAIGQGRLIDRFGPSRPLLALTAAYGPLSLALIAMVPAQHSPDLLLVCTVFAQSATQPLLAVASRAMWPRLVPADAQRQTAYSYETISTETCYLIAPAIAATLAAAMWPGTPLSLACGVITTTALGFALAPAARRHRGRDETTAQSPRHPHAVVRQRGMPILLIAALGFGTGVGFVAVGIPAAATALGATPAAGLLLATWSVSSVLGGLTYNRRPWPSEPSLRLPMLMAAFGLLLCPVFIGGFYGLAAAMILTGLTLAPQLTTQNALLDTLVPPHQVSEAFGWITTAIALGNATGQAASGALIELSGHETAFRIGILSVLACTAAVTVGRRHLRPHPTLRRTTAGNDHLEHGN</sequence>
<comment type="caution">
    <text evidence="2">The sequence shown here is derived from an EMBL/GenBank/DDBJ whole genome shotgun (WGS) entry which is preliminary data.</text>
</comment>
<evidence type="ECO:0000256" key="1">
    <source>
        <dbReference type="SAM" id="Phobius"/>
    </source>
</evidence>
<accession>A0ABS9Y873</accession>
<feature type="transmembrane region" description="Helical" evidence="1">
    <location>
        <begin position="66"/>
        <end position="86"/>
    </location>
</feature>
<organism evidence="2 3">
    <name type="scientific">Streptomyces cylindrosporus</name>
    <dbReference type="NCBI Taxonomy" id="2927583"/>
    <lineage>
        <taxon>Bacteria</taxon>
        <taxon>Bacillati</taxon>
        <taxon>Actinomycetota</taxon>
        <taxon>Actinomycetes</taxon>
        <taxon>Kitasatosporales</taxon>
        <taxon>Streptomycetaceae</taxon>
        <taxon>Streptomyces</taxon>
    </lineage>
</organism>
<proteinExistence type="predicted"/>
<dbReference type="Proteomes" id="UP001165269">
    <property type="component" value="Unassembled WGS sequence"/>
</dbReference>
<evidence type="ECO:0000313" key="2">
    <source>
        <dbReference type="EMBL" id="MCI3273425.1"/>
    </source>
</evidence>
<keyword evidence="1" id="KW-1133">Transmembrane helix</keyword>
<reference evidence="2" key="1">
    <citation type="submission" date="2022-03" db="EMBL/GenBank/DDBJ databases">
        <title>Streptomyces 7R015 and 7R016 isolated from Barleria lupulina in Thailand.</title>
        <authorList>
            <person name="Kanchanasin P."/>
            <person name="Phongsopitanun W."/>
            <person name="Tanasupawat S."/>
        </authorList>
    </citation>
    <scope>NUCLEOTIDE SEQUENCE</scope>
    <source>
        <strain evidence="2">7R015</strain>
    </source>
</reference>
<dbReference type="PANTHER" id="PTHR23542">
    <property type="match status" value="1"/>
</dbReference>
<dbReference type="Gene3D" id="1.20.1250.20">
    <property type="entry name" value="MFS general substrate transporter like domains"/>
    <property type="match status" value="1"/>
</dbReference>
<dbReference type="PANTHER" id="PTHR23542:SF1">
    <property type="entry name" value="MAJOR FACILITATOR SUPERFAMILY (MFS) PROFILE DOMAIN-CONTAINING PROTEIN"/>
    <property type="match status" value="1"/>
</dbReference>
<feature type="transmembrane region" description="Helical" evidence="1">
    <location>
        <begin position="31"/>
        <end position="54"/>
    </location>
</feature>
<dbReference type="Pfam" id="PF07690">
    <property type="entry name" value="MFS_1"/>
    <property type="match status" value="1"/>
</dbReference>
<feature type="transmembrane region" description="Helical" evidence="1">
    <location>
        <begin position="161"/>
        <end position="181"/>
    </location>
</feature>